<dbReference type="InterPro" id="IPR036280">
    <property type="entry name" value="Multihaem_cyt_sf"/>
</dbReference>
<dbReference type="PANTHER" id="PTHR35038:SF5">
    <property type="entry name" value="CYTOCHROME C-TYPE PROTEIN NRFB"/>
    <property type="match status" value="1"/>
</dbReference>
<evidence type="ECO:0000259" key="4">
    <source>
        <dbReference type="Pfam" id="PF13435"/>
    </source>
</evidence>
<evidence type="ECO:0000256" key="1">
    <source>
        <dbReference type="ARBA" id="ARBA00022729"/>
    </source>
</evidence>
<dbReference type="PANTHER" id="PTHR35038">
    <property type="entry name" value="DISSIMILATORY SULFITE REDUCTASE SIRA"/>
    <property type="match status" value="1"/>
</dbReference>
<evidence type="ECO:0000313" key="6">
    <source>
        <dbReference type="Proteomes" id="UP000425960"/>
    </source>
</evidence>
<feature type="chain" id="PRO_5024392202" description="Cytochrome c-552/4 domain-containing protein" evidence="3">
    <location>
        <begin position="30"/>
        <end position="626"/>
    </location>
</feature>
<dbReference type="EMBL" id="AP021876">
    <property type="protein sequence ID" value="BBO85611.1"/>
    <property type="molecule type" value="Genomic_DNA"/>
</dbReference>
<name>A0A5K7ZZN8_9BACT</name>
<dbReference type="AlphaFoldDB" id="A0A5K7ZZN8"/>
<dbReference type="Pfam" id="PF13435">
    <property type="entry name" value="Cytochrome_C554"/>
    <property type="match status" value="1"/>
</dbReference>
<accession>A0A5K7ZZN8</accession>
<keyword evidence="1 3" id="KW-0732">Signal</keyword>
<dbReference type="SUPFAM" id="SSF48695">
    <property type="entry name" value="Multiheme cytochromes"/>
    <property type="match status" value="2"/>
</dbReference>
<feature type="region of interest" description="Disordered" evidence="2">
    <location>
        <begin position="31"/>
        <end position="62"/>
    </location>
</feature>
<gene>
    <name evidence="5" type="ORF">DSCO28_61770</name>
</gene>
<dbReference type="InterPro" id="IPR024673">
    <property type="entry name" value="Octahem_Cyt_c"/>
</dbReference>
<dbReference type="Pfam" id="PF11783">
    <property type="entry name" value="Cytochrome_cB"/>
    <property type="match status" value="1"/>
</dbReference>
<evidence type="ECO:0000256" key="3">
    <source>
        <dbReference type="SAM" id="SignalP"/>
    </source>
</evidence>
<evidence type="ECO:0000313" key="5">
    <source>
        <dbReference type="EMBL" id="BBO85611.1"/>
    </source>
</evidence>
<dbReference type="InterPro" id="IPR051829">
    <property type="entry name" value="Multiheme_Cytochr_ET"/>
</dbReference>
<protein>
    <recommendedName>
        <fullName evidence="4">Cytochrome c-552/4 domain-containing protein</fullName>
    </recommendedName>
</protein>
<dbReference type="InterPro" id="IPR023155">
    <property type="entry name" value="Cyt_c-552/4"/>
</dbReference>
<dbReference type="Gene3D" id="1.10.1130.10">
    <property type="entry name" value="Flavocytochrome C3, Chain A"/>
    <property type="match status" value="2"/>
</dbReference>
<dbReference type="Proteomes" id="UP000425960">
    <property type="component" value="Chromosome"/>
</dbReference>
<feature type="compositionally biased region" description="Basic and acidic residues" evidence="2">
    <location>
        <begin position="35"/>
        <end position="48"/>
    </location>
</feature>
<feature type="domain" description="Cytochrome c-552/4" evidence="4">
    <location>
        <begin position="337"/>
        <end position="386"/>
    </location>
</feature>
<dbReference type="KEGG" id="dov:DSCO28_61770"/>
<reference evidence="5 6" key="1">
    <citation type="submission" date="2019-11" db="EMBL/GenBank/DDBJ databases">
        <title>Comparative genomics of hydrocarbon-degrading Desulfosarcina strains.</title>
        <authorList>
            <person name="Watanabe M."/>
            <person name="Kojima H."/>
            <person name="Fukui M."/>
        </authorList>
    </citation>
    <scope>NUCLEOTIDE SEQUENCE [LARGE SCALE GENOMIC DNA]</scope>
    <source>
        <strain evidence="5 6">28bB2T</strain>
    </source>
</reference>
<organism evidence="5 6">
    <name type="scientific">Desulfosarcina ovata subsp. sediminis</name>
    <dbReference type="NCBI Taxonomy" id="885957"/>
    <lineage>
        <taxon>Bacteria</taxon>
        <taxon>Pseudomonadati</taxon>
        <taxon>Thermodesulfobacteriota</taxon>
        <taxon>Desulfobacteria</taxon>
        <taxon>Desulfobacterales</taxon>
        <taxon>Desulfosarcinaceae</taxon>
        <taxon>Desulfosarcina</taxon>
    </lineage>
</organism>
<sequence>MAMKGNTKKSAVVLSILISLSLIAPPAWAVPAWRDSGDDSKRTGRPVDADGDGFSSRKDCNDNDPTVYPGAAEIAGDGIDQDCDGADLIVEACVDADGDGYTDPACGGSDCNDADAGVYPGATEIAGDGIDQDCNGVDLAATTDSTDPHAGLTYADYPGNCLSCHNDEAGEMMESTHYQWLGETPDMVNQTGVRQGKLTTAVNSYCINIEGDWPVCGTCHVGRGQRPDEAADNAQNVDCLVCHNDNYASQRTRLADGSMGVAAPDDSLVQNVQRPNRANCLSCHAKAGGGDAVKRGDLSLATSTNTDRNFDVHMNSAGANLACQACHVFEEHKVIGKGSDLRPTDDISRGAEVSCLTCHTDKNTREGHETAKINDHVARVACQTCHVPVYAKVATETYRDWRSHHDGSPADASALPGHPYTEKLADLIPTYRFWNRTSDNALLGDDASRTYNADTDTWPTSTPMGDITDGKLYPFKYKTAMQPKTRADHRLIALNTFEYLKGSGNVNTAIAQGLTAMGYPPDEPYDWVLTDTYQMLNHGISPAANALACADCHGGIDRMDLQGDLGYALKADRSSVCIQCHGTKENKSFTVIHDKHVKDKQYDCSNCHTFSRPERGLAMNGVGIED</sequence>
<dbReference type="InterPro" id="IPR021655">
    <property type="entry name" value="Put_metal-bd"/>
</dbReference>
<feature type="signal peptide" evidence="3">
    <location>
        <begin position="1"/>
        <end position="29"/>
    </location>
</feature>
<proteinExistence type="predicted"/>
<dbReference type="Pfam" id="PF11617">
    <property type="entry name" value="Cu-binding_MopE"/>
    <property type="match status" value="2"/>
</dbReference>
<dbReference type="GO" id="GO:0016491">
    <property type="term" value="F:oxidoreductase activity"/>
    <property type="evidence" value="ECO:0007669"/>
    <property type="project" value="TreeGrafter"/>
</dbReference>
<evidence type="ECO:0000256" key="2">
    <source>
        <dbReference type="SAM" id="MobiDB-lite"/>
    </source>
</evidence>